<dbReference type="AlphaFoldDB" id="A0A3B0ML47"/>
<gene>
    <name evidence="3" type="primary">yciK</name>
    <name evidence="3" type="ORF">ARTV_0856</name>
</gene>
<comment type="similarity">
    <text evidence="1">Belongs to the short-chain dehydrogenases/reductases (SDR) family.</text>
</comment>
<evidence type="ECO:0000256" key="2">
    <source>
        <dbReference type="ARBA" id="ARBA00023002"/>
    </source>
</evidence>
<evidence type="ECO:0000313" key="3">
    <source>
        <dbReference type="EMBL" id="SSW95116.1"/>
    </source>
</evidence>
<dbReference type="EMBL" id="UFQR01000003">
    <property type="protein sequence ID" value="SSW95116.1"/>
    <property type="molecule type" value="Genomic_DNA"/>
</dbReference>
<dbReference type="NCBIfam" id="NF006509">
    <property type="entry name" value="PRK08945.1"/>
    <property type="match status" value="1"/>
</dbReference>
<protein>
    <submittedName>
        <fullName evidence="3">Putative oxidoreductase YciK</fullName>
        <ecNumber evidence="3">1.-.-.-</ecNumber>
    </submittedName>
</protein>
<organism evidence="3">
    <name type="scientific">Arsenophonus endosymbiont of Trialeurodes vaporariorum</name>
    <dbReference type="NCBI Taxonomy" id="235567"/>
    <lineage>
        <taxon>Bacteria</taxon>
        <taxon>Pseudomonadati</taxon>
        <taxon>Pseudomonadota</taxon>
        <taxon>Gammaproteobacteria</taxon>
        <taxon>Enterobacterales</taxon>
        <taxon>Morganellaceae</taxon>
        <taxon>Arsenophonus</taxon>
    </lineage>
</organism>
<dbReference type="Pfam" id="PF00106">
    <property type="entry name" value="adh_short"/>
    <property type="match status" value="1"/>
</dbReference>
<dbReference type="PANTHER" id="PTHR42901">
    <property type="entry name" value="ALCOHOL DEHYDROGENASE"/>
    <property type="match status" value="1"/>
</dbReference>
<proteinExistence type="inferred from homology"/>
<dbReference type="InterPro" id="IPR036291">
    <property type="entry name" value="NAD(P)-bd_dom_sf"/>
</dbReference>
<dbReference type="InterPro" id="IPR002347">
    <property type="entry name" value="SDR_fam"/>
</dbReference>
<dbReference type="GO" id="GO:0016491">
    <property type="term" value="F:oxidoreductase activity"/>
    <property type="evidence" value="ECO:0007669"/>
    <property type="project" value="UniProtKB-KW"/>
</dbReference>
<dbReference type="PANTHER" id="PTHR42901:SF1">
    <property type="entry name" value="ALCOHOL DEHYDROGENASE"/>
    <property type="match status" value="1"/>
</dbReference>
<reference evidence="3" key="1">
    <citation type="submission" date="2018-04" db="EMBL/GenBank/DDBJ databases">
        <authorList>
            <person name="Go L.Y."/>
            <person name="Mitchell J.A."/>
        </authorList>
    </citation>
    <scope>NUCLEOTIDE SEQUENCE</scope>
    <source>
        <strain evidence="3">ARTV</strain>
    </source>
</reference>
<evidence type="ECO:0000256" key="1">
    <source>
        <dbReference type="ARBA" id="ARBA00006484"/>
    </source>
</evidence>
<dbReference type="SUPFAM" id="SSF51735">
    <property type="entry name" value="NAD(P)-binding Rossmann-fold domains"/>
    <property type="match status" value="1"/>
</dbReference>
<name>A0A3B0ML47_9GAMM</name>
<dbReference type="Gene3D" id="3.40.50.720">
    <property type="entry name" value="NAD(P)-binding Rossmann-like Domain"/>
    <property type="match status" value="1"/>
</dbReference>
<dbReference type="EC" id="1.-.-.-" evidence="3"/>
<accession>A0A3B0ML47</accession>
<sequence>MLPYQAKADLLKQKTILITGAGDGIGREAALTYSRYGANLILVGRTTAKLEQVKQEIISNSKFTPSVSIYTLYLLTITESQCHELATDISQHYPYLDGVLHNASILGKIAPIIDQPIKLWHEVIQINVNATFMLTQALLPLQLQAPNSSLIFTTSSVGRRGRANWGAYSVSKFATEGLMQVLFDEYKDTNLRVNCINPCGTRTQMRANAFPSEDPMQLKTPQEIMPIYLYLMGEDSIKESGVSFDAQPNRKPCVVI</sequence>
<keyword evidence="2 3" id="KW-0560">Oxidoreductase</keyword>
<dbReference type="PRINTS" id="PR00081">
    <property type="entry name" value="GDHRDH"/>
</dbReference>